<evidence type="ECO:0000256" key="8">
    <source>
        <dbReference type="HAMAP-Rule" id="MF_02078"/>
    </source>
</evidence>
<dbReference type="GO" id="GO:0009252">
    <property type="term" value="P:peptidoglycan biosynthetic process"/>
    <property type="evidence" value="ECO:0007669"/>
    <property type="project" value="UniProtKB-UniRule"/>
</dbReference>
<feature type="transmembrane region" description="Helical" evidence="8">
    <location>
        <begin position="266"/>
        <end position="287"/>
    </location>
</feature>
<dbReference type="GO" id="GO:0005886">
    <property type="term" value="C:plasma membrane"/>
    <property type="evidence" value="ECO:0007669"/>
    <property type="project" value="UniProtKB-SubCell"/>
</dbReference>
<evidence type="ECO:0000256" key="3">
    <source>
        <dbReference type="ARBA" id="ARBA00022692"/>
    </source>
</evidence>
<keyword evidence="5 8" id="KW-0573">Peptidoglycan synthesis</keyword>
<organism evidence="10 11">
    <name type="scientific">Thermotoga neapolitana (strain ATCC 49049 / DSM 4359 / NBRC 107923 / NS-E)</name>
    <dbReference type="NCBI Taxonomy" id="309803"/>
    <lineage>
        <taxon>Bacteria</taxon>
        <taxon>Thermotogati</taxon>
        <taxon>Thermotogota</taxon>
        <taxon>Thermotogae</taxon>
        <taxon>Thermotogales</taxon>
        <taxon>Thermotogaceae</taxon>
        <taxon>Thermotoga</taxon>
    </lineage>
</organism>
<evidence type="ECO:0000256" key="9">
    <source>
        <dbReference type="PIRNR" id="PIRNR002869"/>
    </source>
</evidence>
<comment type="subcellular location">
    <subcellularLocation>
        <location evidence="8">Cell inner membrane</location>
        <topology evidence="8">Multi-pass membrane protein</topology>
    </subcellularLocation>
    <subcellularLocation>
        <location evidence="1">Cell membrane</location>
        <topology evidence="1">Multi-pass membrane protein</topology>
    </subcellularLocation>
</comment>
<dbReference type="NCBIfam" id="TIGR01695">
    <property type="entry name" value="murJ_mviN"/>
    <property type="match status" value="1"/>
</dbReference>
<dbReference type="PANTHER" id="PTHR47019">
    <property type="entry name" value="LIPID II FLIPPASE MURJ"/>
    <property type="match status" value="1"/>
</dbReference>
<evidence type="ECO:0000313" key="10">
    <source>
        <dbReference type="EMBL" id="ACM22782.1"/>
    </source>
</evidence>
<dbReference type="HAMAP" id="MF_02078">
    <property type="entry name" value="MurJ_MviN"/>
    <property type="match status" value="1"/>
</dbReference>
<dbReference type="STRING" id="309803.CTN_0606"/>
<dbReference type="GO" id="GO:0015648">
    <property type="term" value="F:lipid-linked peptidoglycan transporter activity"/>
    <property type="evidence" value="ECO:0007669"/>
    <property type="project" value="UniProtKB-UniRule"/>
</dbReference>
<gene>
    <name evidence="8" type="primary">murJ</name>
    <name evidence="10" type="ordered locus">CTN_0606</name>
</gene>
<dbReference type="Proteomes" id="UP000000445">
    <property type="component" value="Chromosome"/>
</dbReference>
<dbReference type="GO" id="GO:0071555">
    <property type="term" value="P:cell wall organization"/>
    <property type="evidence" value="ECO:0007669"/>
    <property type="project" value="UniProtKB-UniRule"/>
</dbReference>
<keyword evidence="8 9" id="KW-0813">Transport</keyword>
<evidence type="ECO:0000256" key="4">
    <source>
        <dbReference type="ARBA" id="ARBA00022960"/>
    </source>
</evidence>
<feature type="transmembrane region" description="Helical" evidence="8">
    <location>
        <begin position="38"/>
        <end position="63"/>
    </location>
</feature>
<feature type="transmembrane region" description="Helical" evidence="8">
    <location>
        <begin position="398"/>
        <end position="416"/>
    </location>
</feature>
<feature type="transmembrane region" description="Helical" evidence="8">
    <location>
        <begin position="227"/>
        <end position="246"/>
    </location>
</feature>
<feature type="transmembrane region" description="Helical" evidence="8">
    <location>
        <begin position="164"/>
        <end position="183"/>
    </location>
</feature>
<comment type="function">
    <text evidence="8 9">Involved in peptidoglycan biosynthesis. Transports lipid-linked peptidoglycan precursors from the inner to the outer leaflet of the cytoplasmic membrane.</text>
</comment>
<dbReference type="EMBL" id="CP000916">
    <property type="protein sequence ID" value="ACM22782.1"/>
    <property type="molecule type" value="Genomic_DNA"/>
</dbReference>
<feature type="transmembrane region" description="Helical" evidence="8">
    <location>
        <begin position="299"/>
        <end position="318"/>
    </location>
</feature>
<keyword evidence="3 8" id="KW-0812">Transmembrane</keyword>
<dbReference type="Pfam" id="PF03023">
    <property type="entry name" value="MurJ"/>
    <property type="match status" value="1"/>
</dbReference>
<dbReference type="GO" id="GO:0034204">
    <property type="term" value="P:lipid translocation"/>
    <property type="evidence" value="ECO:0007669"/>
    <property type="project" value="TreeGrafter"/>
</dbReference>
<dbReference type="GO" id="GO:0008360">
    <property type="term" value="P:regulation of cell shape"/>
    <property type="evidence" value="ECO:0007669"/>
    <property type="project" value="UniProtKB-UniRule"/>
</dbReference>
<comment type="pathway">
    <text evidence="8">Cell wall biogenesis; peptidoglycan biosynthesis.</text>
</comment>
<feature type="transmembrane region" description="Helical" evidence="8">
    <location>
        <begin position="371"/>
        <end position="392"/>
    </location>
</feature>
<feature type="transmembrane region" description="Helical" evidence="8">
    <location>
        <begin position="338"/>
        <end position="359"/>
    </location>
</feature>
<keyword evidence="7 8" id="KW-0472">Membrane</keyword>
<evidence type="ECO:0000256" key="5">
    <source>
        <dbReference type="ARBA" id="ARBA00022984"/>
    </source>
</evidence>
<comment type="similarity">
    <text evidence="8 9">Belongs to the MurJ/MviN family.</text>
</comment>
<feature type="transmembrane region" description="Helical" evidence="8">
    <location>
        <begin position="425"/>
        <end position="443"/>
    </location>
</feature>
<dbReference type="CDD" id="cd13123">
    <property type="entry name" value="MATE_MurJ_like"/>
    <property type="match status" value="1"/>
</dbReference>
<evidence type="ECO:0000256" key="1">
    <source>
        <dbReference type="ARBA" id="ARBA00004651"/>
    </source>
</evidence>
<keyword evidence="11" id="KW-1185">Reference proteome</keyword>
<evidence type="ECO:0000313" key="11">
    <source>
        <dbReference type="Proteomes" id="UP000000445"/>
    </source>
</evidence>
<dbReference type="PRINTS" id="PR01806">
    <property type="entry name" value="VIRFACTRMVIN"/>
</dbReference>
<dbReference type="InterPro" id="IPR051050">
    <property type="entry name" value="Lipid_II_flippase_MurJ/MviN"/>
</dbReference>
<feature type="transmembrane region" description="Helical" evidence="8">
    <location>
        <begin position="189"/>
        <end position="206"/>
    </location>
</feature>
<evidence type="ECO:0000256" key="2">
    <source>
        <dbReference type="ARBA" id="ARBA00022475"/>
    </source>
</evidence>
<dbReference type="HOGENOM" id="CLU_006797_5_0_0"/>
<keyword evidence="8" id="KW-0997">Cell inner membrane</keyword>
<dbReference type="eggNOG" id="COG0728">
    <property type="taxonomic scope" value="Bacteria"/>
</dbReference>
<evidence type="ECO:0000256" key="7">
    <source>
        <dbReference type="ARBA" id="ARBA00023136"/>
    </source>
</evidence>
<dbReference type="AlphaFoldDB" id="B9K749"/>
<feature type="transmembrane region" description="Helical" evidence="8">
    <location>
        <begin position="134"/>
        <end position="157"/>
    </location>
</feature>
<dbReference type="UniPathway" id="UPA00219"/>
<feature type="transmembrane region" description="Helical" evidence="8">
    <location>
        <begin position="92"/>
        <end position="114"/>
    </location>
</feature>
<proteinExistence type="inferred from homology"/>
<feature type="transmembrane region" description="Helical" evidence="8">
    <location>
        <begin position="449"/>
        <end position="467"/>
    </location>
</feature>
<accession>B9K749</accession>
<dbReference type="PANTHER" id="PTHR47019:SF1">
    <property type="entry name" value="LIPID II FLIPPASE MURJ"/>
    <property type="match status" value="1"/>
</dbReference>
<evidence type="ECO:0000256" key="6">
    <source>
        <dbReference type="ARBA" id="ARBA00022989"/>
    </source>
</evidence>
<reference evidence="10 11" key="1">
    <citation type="journal article" date="2009" name="Biosci. Biotechnol. Biochem.">
        <title>WeGAS: a web-based microbial genome annotation system.</title>
        <authorList>
            <person name="Lee D."/>
            <person name="Seo H."/>
            <person name="Park C."/>
            <person name="Park K."/>
        </authorList>
    </citation>
    <scope>NUCLEOTIDE SEQUENCE [LARGE SCALE GENOMIC DNA]</scope>
    <source>
        <strain evidence="11">ATCC 49049 / DSM 4359 / NBRC 107923 / NS-E</strain>
    </source>
</reference>
<protein>
    <recommendedName>
        <fullName evidence="8">Probable lipid II flippase MurJ</fullName>
    </recommendedName>
</protein>
<keyword evidence="8 9" id="KW-0961">Cell wall biogenesis/degradation</keyword>
<keyword evidence="4 8" id="KW-0133">Cell shape</keyword>
<dbReference type="PIRSF" id="PIRSF002869">
    <property type="entry name" value="MviN"/>
    <property type="match status" value="1"/>
</dbReference>
<sequence>MILFRFEPGGIEVSNLKKTLSFSLGTFLSRITGLFRDMILAGTFGASSVLDAYYIAIIFPFFLRRTFAEGAMSSAFLPIYNQLKTREEKENFASAVLTSLGLFTVAIVVFSEVFPHLMVTLFATGAEENTKTLAASLLRITSPFITIVFVWAVFYSIHNSSHRYFLPALTPMFSNLGVILGGLTGSVKWAAAGFTLGGLTGLIVLLPWKEGFRYRPSFKGLSYFYKLFFATFLTMAVSQITTIVDVNVASFLDPGSLSLIQLSSRLYQLPLGIFGVAVSTVALSTLSQTEDYEKDLKDFVLKNLFLTLPSSIGLFVLSERLISLLFGYGAFTTEAAKRAAEILSMYAVGLCFVSMFQLLSRAHHAQKKVKLPFKATLLVSFMNIVLDIVLGFTMGAKGIALATSLSYMTGFFFLFFKTRLSFDVQILKIIAASTVMGITVFLAKDFLPGKVGTIVLVLLGIAVYFVTGKILRIKEIKEIFTTGSH</sequence>
<keyword evidence="6 8" id="KW-1133">Transmembrane helix</keyword>
<dbReference type="KEGG" id="tna:CTN_0606"/>
<dbReference type="InterPro" id="IPR004268">
    <property type="entry name" value="MurJ"/>
</dbReference>
<keyword evidence="2 8" id="KW-1003">Cell membrane</keyword>
<name>B9K749_THENN</name>